<feature type="region of interest" description="Disordered" evidence="9">
    <location>
        <begin position="456"/>
        <end position="541"/>
    </location>
</feature>
<keyword evidence="3" id="KW-0808">Transferase</keyword>
<evidence type="ECO:0000313" key="11">
    <source>
        <dbReference type="EMBL" id="KAG1359064.1"/>
    </source>
</evidence>
<evidence type="ECO:0000256" key="2">
    <source>
        <dbReference type="ARBA" id="ARBA00012483"/>
    </source>
</evidence>
<dbReference type="AlphaFoldDB" id="A0A8K0IH70"/>
<feature type="compositionally biased region" description="Basic and acidic residues" evidence="9">
    <location>
        <begin position="81"/>
        <end position="95"/>
    </location>
</feature>
<dbReference type="SUPFAM" id="SSF57850">
    <property type="entry name" value="RING/U-box"/>
    <property type="match status" value="1"/>
</dbReference>
<keyword evidence="7" id="KW-0862">Zinc</keyword>
<sequence length="764" mass="82474">MQGQRSSVESFPEAFEFENVSSSSNSAIDQQMYWNNMLLDPVETQNLPDYLVSPSDANMSYVSMAAQNDSRLSIWNSGESSSREHPVNHGSHDETKMEHGWMPLTINVGGGLRIEERRFEAASMLSMENININLNATQVDNEQSVQDSNLNDVPQNSEHNAGRVGIDSEVSEARLCPHPNYTPGLLELEHVPSLNGPSNSCGNSSGGIGLMPEDGDGRPGSSLDGRRLACKRKNIEGVPAGSANFIHQGESSLLHSASSSYNPAAGLNIGSSSDHLSVANPSEGHLNTGFGTIMRGVDSECFPSSSTAGNAESLHRSFRMRMNPAHQHDISPPNSWSSGNTVRRFNVLSPNQPPFHPIPFIQPLEPLPIGASSSSHSQPHMPVIPGLPQTLYHFPWTGASSSRIGSSSSSVNSEERVIVMQEDANSRNMTINNASDFVPTSDMAHLVQDRTNWNLSNRSTSVAGNGVPTSQTGTSSAVHPTVGPTWVSHQNPPNQYPRSLSDGVRRSLLSSAGSESGGQMGNFSLQHSGHSVTSQGRGHQSGPLIWVHPQLPLRSANFRDLQNDNVFGVPLTMRSIIAAREGRSRMISEIRGALESMRRVGNLRFEEEYVEGEDLGTLDCGHEFHTACIKQWLMHKNLCPICLQVSDILGWGHHGTNGRSRRSFMIHFASLVTPICLRYSWGEHGVSVASRWGLNATPEAGQCDGFGMDPAPTPEAGQCDGFGMDPAPTPEAGQCDGFGMDPAPTPEAGQCDGFGMDPAPTRYT</sequence>
<dbReference type="InterPro" id="IPR013083">
    <property type="entry name" value="Znf_RING/FYVE/PHD"/>
</dbReference>
<keyword evidence="5 8" id="KW-0863">Zinc-finger</keyword>
<evidence type="ECO:0000256" key="6">
    <source>
        <dbReference type="ARBA" id="ARBA00022786"/>
    </source>
</evidence>
<dbReference type="InterPro" id="IPR001841">
    <property type="entry name" value="Znf_RING"/>
</dbReference>
<evidence type="ECO:0000259" key="10">
    <source>
        <dbReference type="PROSITE" id="PS50089"/>
    </source>
</evidence>
<dbReference type="PANTHER" id="PTHR22937">
    <property type="entry name" value="E3 UBIQUITIN-PROTEIN LIGASE RNF165"/>
    <property type="match status" value="1"/>
</dbReference>
<comment type="catalytic activity">
    <reaction evidence="1">
        <text>S-ubiquitinyl-[E2 ubiquitin-conjugating enzyme]-L-cysteine + [acceptor protein]-L-lysine = [E2 ubiquitin-conjugating enzyme]-L-cysteine + N(6)-ubiquitinyl-[acceptor protein]-L-lysine.</text>
        <dbReference type="EC" id="2.3.2.27"/>
    </reaction>
</comment>
<reference evidence="11" key="2">
    <citation type="submission" date="2019-07" db="EMBL/GenBank/DDBJ databases">
        <authorList>
            <person name="Yang Y."/>
            <person name="Bocs S."/>
            <person name="Baudouin L."/>
        </authorList>
    </citation>
    <scope>NUCLEOTIDE SEQUENCE</scope>
    <source>
        <tissue evidence="11">Spear leaf of Hainan Tall coconut</tissue>
    </source>
</reference>
<dbReference type="Pfam" id="PF13639">
    <property type="entry name" value="zf-RING_2"/>
    <property type="match status" value="1"/>
</dbReference>
<dbReference type="GO" id="GO:0008270">
    <property type="term" value="F:zinc ion binding"/>
    <property type="evidence" value="ECO:0007669"/>
    <property type="project" value="UniProtKB-KW"/>
</dbReference>
<gene>
    <name evidence="11" type="ORF">COCNU_08G005100</name>
</gene>
<dbReference type="EC" id="2.3.2.27" evidence="2"/>
<feature type="compositionally biased region" description="Polar residues" evidence="9">
    <location>
        <begin position="456"/>
        <end position="478"/>
    </location>
</feature>
<evidence type="ECO:0000256" key="5">
    <source>
        <dbReference type="ARBA" id="ARBA00022771"/>
    </source>
</evidence>
<dbReference type="Proteomes" id="UP000797356">
    <property type="component" value="Chromosome 8"/>
</dbReference>
<evidence type="ECO:0000256" key="3">
    <source>
        <dbReference type="ARBA" id="ARBA00022679"/>
    </source>
</evidence>
<evidence type="ECO:0000313" key="12">
    <source>
        <dbReference type="Proteomes" id="UP000797356"/>
    </source>
</evidence>
<evidence type="ECO:0000256" key="8">
    <source>
        <dbReference type="PROSITE-ProRule" id="PRU00175"/>
    </source>
</evidence>
<keyword evidence="12" id="KW-1185">Reference proteome</keyword>
<keyword evidence="6" id="KW-0833">Ubl conjugation pathway</keyword>
<name>A0A8K0IH70_COCNU</name>
<feature type="region of interest" description="Disordered" evidence="9">
    <location>
        <begin position="708"/>
        <end position="764"/>
    </location>
</feature>
<feature type="region of interest" description="Disordered" evidence="9">
    <location>
        <begin position="76"/>
        <end position="95"/>
    </location>
</feature>
<feature type="domain" description="RING-type" evidence="10">
    <location>
        <begin position="618"/>
        <end position="642"/>
    </location>
</feature>
<feature type="compositionally biased region" description="Polar residues" evidence="9">
    <location>
        <begin position="521"/>
        <end position="538"/>
    </location>
</feature>
<dbReference type="EMBL" id="CM017879">
    <property type="protein sequence ID" value="KAG1359064.1"/>
    <property type="molecule type" value="Genomic_DNA"/>
</dbReference>
<evidence type="ECO:0000256" key="1">
    <source>
        <dbReference type="ARBA" id="ARBA00000900"/>
    </source>
</evidence>
<dbReference type="InterPro" id="IPR045191">
    <property type="entry name" value="MBR1/2-like"/>
</dbReference>
<reference evidence="11" key="1">
    <citation type="journal article" date="2017" name="Gigascience">
        <title>The genome draft of coconut (Cocos nucifera).</title>
        <authorList>
            <person name="Xiao Y."/>
            <person name="Xu P."/>
            <person name="Fan H."/>
            <person name="Baudouin L."/>
            <person name="Xia W."/>
            <person name="Bocs S."/>
            <person name="Xu J."/>
            <person name="Li Q."/>
            <person name="Guo A."/>
            <person name="Zhou L."/>
            <person name="Li J."/>
            <person name="Wu Y."/>
            <person name="Ma Z."/>
            <person name="Armero A."/>
            <person name="Issali A.E."/>
            <person name="Liu N."/>
            <person name="Peng M."/>
            <person name="Yang Y."/>
        </authorList>
    </citation>
    <scope>NUCLEOTIDE SEQUENCE</scope>
    <source>
        <tissue evidence="11">Spear leaf of Hainan Tall coconut</tissue>
    </source>
</reference>
<protein>
    <recommendedName>
        <fullName evidence="2">RING-type E3 ubiquitin transferase</fullName>
        <ecNumber evidence="2">2.3.2.27</ecNumber>
    </recommendedName>
</protein>
<comment type="caution">
    <text evidence="11">The sequence shown here is derived from an EMBL/GenBank/DDBJ whole genome shotgun (WGS) entry which is preliminary data.</text>
</comment>
<dbReference type="GO" id="GO:0061630">
    <property type="term" value="F:ubiquitin protein ligase activity"/>
    <property type="evidence" value="ECO:0007669"/>
    <property type="project" value="UniProtKB-EC"/>
</dbReference>
<accession>A0A8K0IH70</accession>
<evidence type="ECO:0000256" key="9">
    <source>
        <dbReference type="SAM" id="MobiDB-lite"/>
    </source>
</evidence>
<dbReference type="PANTHER" id="PTHR22937:SF224">
    <property type="entry name" value="E3 UBIQUITIN-PROTEIN LIGASE MBR1-RELATED"/>
    <property type="match status" value="1"/>
</dbReference>
<evidence type="ECO:0000256" key="4">
    <source>
        <dbReference type="ARBA" id="ARBA00022723"/>
    </source>
</evidence>
<feature type="compositionally biased region" description="Polar residues" evidence="9">
    <location>
        <begin position="487"/>
        <end position="498"/>
    </location>
</feature>
<dbReference type="OrthoDB" id="8062037at2759"/>
<dbReference type="PROSITE" id="PS50089">
    <property type="entry name" value="ZF_RING_2"/>
    <property type="match status" value="1"/>
</dbReference>
<dbReference type="Gene3D" id="3.30.40.10">
    <property type="entry name" value="Zinc/RING finger domain, C3HC4 (zinc finger)"/>
    <property type="match status" value="1"/>
</dbReference>
<organism evidence="11 12">
    <name type="scientific">Cocos nucifera</name>
    <name type="common">Coconut palm</name>
    <dbReference type="NCBI Taxonomy" id="13894"/>
    <lineage>
        <taxon>Eukaryota</taxon>
        <taxon>Viridiplantae</taxon>
        <taxon>Streptophyta</taxon>
        <taxon>Embryophyta</taxon>
        <taxon>Tracheophyta</taxon>
        <taxon>Spermatophyta</taxon>
        <taxon>Magnoliopsida</taxon>
        <taxon>Liliopsida</taxon>
        <taxon>Arecaceae</taxon>
        <taxon>Arecoideae</taxon>
        <taxon>Cocoseae</taxon>
        <taxon>Attaleinae</taxon>
        <taxon>Cocos</taxon>
    </lineage>
</organism>
<proteinExistence type="predicted"/>
<keyword evidence="4" id="KW-0479">Metal-binding</keyword>
<evidence type="ECO:0000256" key="7">
    <source>
        <dbReference type="ARBA" id="ARBA00022833"/>
    </source>
</evidence>